<feature type="compositionally biased region" description="Polar residues" evidence="1">
    <location>
        <begin position="267"/>
        <end position="281"/>
    </location>
</feature>
<evidence type="ECO:0000256" key="2">
    <source>
        <dbReference type="SAM" id="Phobius"/>
    </source>
</evidence>
<name>A0A0D8J0X0_9FIRM</name>
<evidence type="ECO:0000313" key="8">
    <source>
        <dbReference type="Proteomes" id="UP000431913"/>
    </source>
</evidence>
<keyword evidence="2" id="KW-0812">Transmembrane</keyword>
<dbReference type="AlphaFoldDB" id="A0A0D8J0X0"/>
<dbReference type="EMBL" id="WMZU01000017">
    <property type="protein sequence ID" value="MTS27882.1"/>
    <property type="molecule type" value="Genomic_DNA"/>
</dbReference>
<reference evidence="9 10" key="2">
    <citation type="journal article" date="2019" name="Nat. Med.">
        <title>A library of human gut bacterial isolates paired with longitudinal multiomics data enables mechanistic microbiome research.</title>
        <authorList>
            <person name="Poyet M."/>
            <person name="Groussin M."/>
            <person name="Gibbons S.M."/>
            <person name="Avila-Pacheco J."/>
            <person name="Jiang X."/>
            <person name="Kearney S.M."/>
            <person name="Perrotta A.R."/>
            <person name="Berdy B."/>
            <person name="Zhao S."/>
            <person name="Lieberman T.D."/>
            <person name="Swanson P.K."/>
            <person name="Smith M."/>
            <person name="Roesemann S."/>
            <person name="Alexander J.E."/>
            <person name="Rich S.A."/>
            <person name="Livny J."/>
            <person name="Vlamakis H."/>
            <person name="Clish C."/>
            <person name="Bullock K."/>
            <person name="Deik A."/>
            <person name="Scott J."/>
            <person name="Pierce K.A."/>
            <person name="Xavier R.J."/>
            <person name="Alm E.J."/>
        </authorList>
    </citation>
    <scope>NUCLEOTIDE SEQUENCE [LARGE SCALE GENOMIC DNA]</scope>
    <source>
        <strain evidence="5 10">BIOML-A4</strain>
        <strain evidence="6 9">BIOML-A7</strain>
    </source>
</reference>
<dbReference type="RefSeq" id="WP_009324912.1">
    <property type="nucleotide sequence ID" value="NZ_CATXDA010000031.1"/>
</dbReference>
<feature type="compositionally biased region" description="Polar residues" evidence="1">
    <location>
        <begin position="232"/>
        <end position="242"/>
    </location>
</feature>
<gene>
    <name evidence="4" type="ORF">FYJ76_00720</name>
    <name evidence="6" type="ORF">GMD52_00525</name>
    <name evidence="5" type="ORF">GMD59_11360</name>
    <name evidence="3" type="ORF">TQ39_07120</name>
</gene>
<dbReference type="EMBL" id="JXXK01000007">
    <property type="protein sequence ID" value="KJF40394.1"/>
    <property type="molecule type" value="Genomic_DNA"/>
</dbReference>
<dbReference type="Proteomes" id="UP000472755">
    <property type="component" value="Unassembled WGS sequence"/>
</dbReference>
<comment type="caution">
    <text evidence="3">The sequence shown here is derived from an EMBL/GenBank/DDBJ whole genome shotgun (WGS) entry which is preliminary data.</text>
</comment>
<reference evidence="3" key="1">
    <citation type="submission" date="2015-02" db="EMBL/GenBank/DDBJ databases">
        <title>A novel member of the family Ruminococcaceae isolated from human feces.</title>
        <authorList>
            <person name="Shkoporov A.N."/>
            <person name="Chaplin A.V."/>
            <person name="Motuzova O.V."/>
            <person name="Kafarskaia L.I."/>
            <person name="Khokhlova E.V."/>
            <person name="Efimov B.A."/>
        </authorList>
    </citation>
    <scope>NUCLEOTIDE SEQUENCE [LARGE SCALE GENOMIC DNA]</scope>
    <source>
        <strain evidence="3">585-1</strain>
    </source>
</reference>
<dbReference type="EMBL" id="VUNJ01000001">
    <property type="protein sequence ID" value="MST90467.1"/>
    <property type="molecule type" value="Genomic_DNA"/>
</dbReference>
<protein>
    <recommendedName>
        <fullName evidence="11">Ice-structuring protein</fullName>
    </recommendedName>
</protein>
<reference evidence="4 8" key="3">
    <citation type="submission" date="2019-08" db="EMBL/GenBank/DDBJ databases">
        <title>In-depth cultivation of the pig gut microbiome towards novel bacterial diversity and tailored functional studies.</title>
        <authorList>
            <person name="Wylensek D."/>
            <person name="Hitch T.C.A."/>
            <person name="Clavel T."/>
        </authorList>
    </citation>
    <scope>NUCLEOTIDE SEQUENCE [LARGE SCALE GENOMIC DNA]</scope>
    <source>
        <strain evidence="4 8">WCA3-601-WT-6J</strain>
    </source>
</reference>
<dbReference type="GeneID" id="42856383"/>
<evidence type="ECO:0000313" key="9">
    <source>
        <dbReference type="Proteomes" id="UP000449193"/>
    </source>
</evidence>
<evidence type="ECO:0000313" key="5">
    <source>
        <dbReference type="EMBL" id="MTS27882.1"/>
    </source>
</evidence>
<dbReference type="Proteomes" id="UP000431913">
    <property type="component" value="Unassembled WGS sequence"/>
</dbReference>
<feature type="region of interest" description="Disordered" evidence="1">
    <location>
        <begin position="232"/>
        <end position="287"/>
    </location>
</feature>
<keyword evidence="2" id="KW-1133">Transmembrane helix</keyword>
<evidence type="ECO:0000313" key="6">
    <source>
        <dbReference type="EMBL" id="MTS50026.1"/>
    </source>
</evidence>
<evidence type="ECO:0008006" key="11">
    <source>
        <dbReference type="Google" id="ProtNLM"/>
    </source>
</evidence>
<dbReference type="Proteomes" id="UP000449193">
    <property type="component" value="Unassembled WGS sequence"/>
</dbReference>
<organism evidence="3 7">
    <name type="scientific">Ruthenibacterium lactatiformans</name>
    <dbReference type="NCBI Taxonomy" id="1550024"/>
    <lineage>
        <taxon>Bacteria</taxon>
        <taxon>Bacillati</taxon>
        <taxon>Bacillota</taxon>
        <taxon>Clostridia</taxon>
        <taxon>Eubacteriales</taxon>
        <taxon>Oscillospiraceae</taxon>
        <taxon>Ruthenibacterium</taxon>
    </lineage>
</organism>
<evidence type="ECO:0000313" key="3">
    <source>
        <dbReference type="EMBL" id="KJF40394.1"/>
    </source>
</evidence>
<feature type="transmembrane region" description="Helical" evidence="2">
    <location>
        <begin position="23"/>
        <end position="44"/>
    </location>
</feature>
<evidence type="ECO:0000256" key="1">
    <source>
        <dbReference type="SAM" id="MobiDB-lite"/>
    </source>
</evidence>
<dbReference type="Proteomes" id="UP000032483">
    <property type="component" value="Unassembled WGS sequence"/>
</dbReference>
<accession>A0A0D8J0X0</accession>
<keyword evidence="7" id="KW-1185">Reference proteome</keyword>
<evidence type="ECO:0000313" key="7">
    <source>
        <dbReference type="Proteomes" id="UP000032483"/>
    </source>
</evidence>
<evidence type="ECO:0000313" key="4">
    <source>
        <dbReference type="EMBL" id="MST90467.1"/>
    </source>
</evidence>
<evidence type="ECO:0000313" key="10">
    <source>
        <dbReference type="Proteomes" id="UP000472755"/>
    </source>
</evidence>
<proteinExistence type="predicted"/>
<keyword evidence="2" id="KW-0472">Membrane</keyword>
<dbReference type="EMBL" id="WMZR01000001">
    <property type="protein sequence ID" value="MTS50026.1"/>
    <property type="molecule type" value="Genomic_DNA"/>
</dbReference>
<sequence length="287" mass="31330">MATSNEAEKARHALRRRRRLRQVLGAVVCVLVVIGLASVISGGVRLTASLFDDTEEKEEFELRLQTLVSLDPEPFDSLESANRARLLDAAIWSVIQQNSDSLDTYERDEVGAMYLPTLDIDRAVASLYGPDFHFNYETFTDNGLTFQYVPEKNAYLLPITSVNGNYSPRVMQIRREGSTKRVTVGYLDLYGSGEIVFDPTKLEPAKYMDYIFTRSGDAYYLTAITESEMKAESQTGSVSSGGAQAPVAPQDQVMDNVASALPESVAPAQSGSASESATTDPASAPAE</sequence>